<reference evidence="2 3" key="1">
    <citation type="submission" date="2021-07" db="EMBL/GenBank/DDBJ databases">
        <title>Alteriqipengyuania abyssalis NZ-12B nov, sp.nov isolated from deep sea sponge in pacific ocean.</title>
        <authorList>
            <person name="Tareen S."/>
            <person name="Wink J."/>
        </authorList>
    </citation>
    <scope>NUCLEOTIDE SEQUENCE [LARGE SCALE GENOMIC DNA]</scope>
    <source>
        <strain evidence="2 3">NZ-12B</strain>
    </source>
</reference>
<evidence type="ECO:0000313" key="3">
    <source>
        <dbReference type="Proteomes" id="UP000759298"/>
    </source>
</evidence>
<organism evidence="2 3">
    <name type="scientific">Alteriqipengyuania abyssalis</name>
    <dbReference type="NCBI Taxonomy" id="2860200"/>
    <lineage>
        <taxon>Bacteria</taxon>
        <taxon>Pseudomonadati</taxon>
        <taxon>Pseudomonadota</taxon>
        <taxon>Alphaproteobacteria</taxon>
        <taxon>Sphingomonadales</taxon>
        <taxon>Erythrobacteraceae</taxon>
        <taxon>Alteriqipengyuania</taxon>
    </lineage>
</organism>
<evidence type="ECO:0000256" key="1">
    <source>
        <dbReference type="SAM" id="MobiDB-lite"/>
    </source>
</evidence>
<accession>A0ABS7PFY9</accession>
<protein>
    <submittedName>
        <fullName evidence="2">Uncharacterized protein</fullName>
    </submittedName>
</protein>
<dbReference type="RefSeq" id="WP_222825460.1">
    <property type="nucleotide sequence ID" value="NZ_JAHWXP010000003.1"/>
</dbReference>
<dbReference type="Proteomes" id="UP000759298">
    <property type="component" value="Unassembled WGS sequence"/>
</dbReference>
<dbReference type="EMBL" id="JAHWXP010000003">
    <property type="protein sequence ID" value="MBY8337984.1"/>
    <property type="molecule type" value="Genomic_DNA"/>
</dbReference>
<proteinExistence type="predicted"/>
<keyword evidence="3" id="KW-1185">Reference proteome</keyword>
<comment type="caution">
    <text evidence="2">The sequence shown here is derived from an EMBL/GenBank/DDBJ whole genome shotgun (WGS) entry which is preliminary data.</text>
</comment>
<evidence type="ECO:0000313" key="2">
    <source>
        <dbReference type="EMBL" id="MBY8337984.1"/>
    </source>
</evidence>
<gene>
    <name evidence="2" type="ORF">KYN89_13115</name>
</gene>
<sequence length="172" mass="18645">MRALPGIVGAVAVVAIGGAVAGAAIDTTPRQIHAETPLPGPGPIAIDDKRRALGAADHYPLKANGKTYEVAELRERGLYSQDRFAPRFAYSEAESGLGEFDFEAAQAESLRWEAEQRRAIDRQRGYTRQASSRPPPRRPLELEQPANISLPPRSESITYVSRPVVQGASTAR</sequence>
<name>A0ABS7PFY9_9SPHN</name>
<feature type="region of interest" description="Disordered" evidence="1">
    <location>
        <begin position="116"/>
        <end position="172"/>
    </location>
</feature>